<organism evidence="1 2">
    <name type="scientific">Burkholderia contaminans</name>
    <dbReference type="NCBI Taxonomy" id="488447"/>
    <lineage>
        <taxon>Bacteria</taxon>
        <taxon>Pseudomonadati</taxon>
        <taxon>Pseudomonadota</taxon>
        <taxon>Betaproteobacteria</taxon>
        <taxon>Burkholderiales</taxon>
        <taxon>Burkholderiaceae</taxon>
        <taxon>Burkholderia</taxon>
        <taxon>Burkholderia cepacia complex</taxon>
    </lineage>
</organism>
<dbReference type="AlphaFoldDB" id="A0A2S5DRN0"/>
<evidence type="ECO:0000313" key="2">
    <source>
        <dbReference type="Proteomes" id="UP000238655"/>
    </source>
</evidence>
<dbReference type="SUPFAM" id="SSF50494">
    <property type="entry name" value="Trypsin-like serine proteases"/>
    <property type="match status" value="1"/>
</dbReference>
<sequence>MWCNGCASRPIWFPQKIRPRATSKTIEGPPPPGNTMRRFALAAAILVSTLAHAQSQRQPDRFETYRRATISIGRVIDAGNGPKFSTIGSGVIVSTDPRHAVLITAKHVVFDPRSGNIPDVVNIRIPHGDSASADDLGIPVQLIANHKNVWQSLPDGSDIAAVPLPNLSKYGRVTYAISVDDFATDDDLYPGASVMVFGYPAILGEDFLTAPLARGGLVSWVDPTGPLFKRFLIDSNIVNGNSGGPVFHERSGMSRSGGMSMTDSPAAFLGIVVANAAERAAVFDGQMNPVNAVDPQTGHVSQMFARVLSIGGIGIVEPASKVRKLVDQFIGKDGR</sequence>
<keyword evidence="1" id="KW-0645">Protease</keyword>
<protein>
    <submittedName>
        <fullName evidence="1">Serine protease</fullName>
    </submittedName>
</protein>
<dbReference type="GO" id="GO:0008233">
    <property type="term" value="F:peptidase activity"/>
    <property type="evidence" value="ECO:0007669"/>
    <property type="project" value="UniProtKB-KW"/>
</dbReference>
<dbReference type="Gene3D" id="2.40.10.120">
    <property type="match status" value="1"/>
</dbReference>
<dbReference type="GO" id="GO:0006508">
    <property type="term" value="P:proteolysis"/>
    <property type="evidence" value="ECO:0007669"/>
    <property type="project" value="UniProtKB-KW"/>
</dbReference>
<reference evidence="1 2" key="1">
    <citation type="submission" date="2018-01" db="EMBL/GenBank/DDBJ databases">
        <title>Successful Treatment of Persistent Burkholderia cepacia Bacteremia with Ceftazidime-Avibactam.</title>
        <authorList>
            <person name="Tamma P."/>
            <person name="Fan Y."/>
            <person name="Bergman Y."/>
            <person name="Sick-Samuels A."/>
            <person name="Hsu A."/>
            <person name="Timp W."/>
            <person name="Simner P."/>
        </authorList>
    </citation>
    <scope>NUCLEOTIDE SEQUENCE [LARGE SCALE GENOMIC DNA]</scope>
    <source>
        <strain evidence="1 2">170816</strain>
    </source>
</reference>
<keyword evidence="1" id="KW-0378">Hydrolase</keyword>
<name>A0A2S5DRN0_9BURK</name>
<accession>A0A2S5DRN0</accession>
<gene>
    <name evidence="1" type="ORF">C3743_15760</name>
</gene>
<dbReference type="Proteomes" id="UP000238655">
    <property type="component" value="Chromosome 1"/>
</dbReference>
<dbReference type="InterPro" id="IPR009003">
    <property type="entry name" value="Peptidase_S1_PA"/>
</dbReference>
<comment type="caution">
    <text evidence="1">The sequence shown here is derived from an EMBL/GenBank/DDBJ whole genome shotgun (WGS) entry which is preliminary data.</text>
</comment>
<dbReference type="EMBL" id="PQVP01000002">
    <property type="protein sequence ID" value="POZ81768.1"/>
    <property type="molecule type" value="Genomic_DNA"/>
</dbReference>
<proteinExistence type="predicted"/>
<evidence type="ECO:0000313" key="1">
    <source>
        <dbReference type="EMBL" id="POZ81768.1"/>
    </source>
</evidence>
<dbReference type="Pfam" id="PF13365">
    <property type="entry name" value="Trypsin_2"/>
    <property type="match status" value="1"/>
</dbReference>